<dbReference type="InterPro" id="IPR008567">
    <property type="entry name" value="BKACE"/>
</dbReference>
<organism evidence="5">
    <name type="scientific">Bosea sp. NBC_00436</name>
    <dbReference type="NCBI Taxonomy" id="2969620"/>
    <lineage>
        <taxon>Bacteria</taxon>
        <taxon>Pseudomonadati</taxon>
        <taxon>Pseudomonadota</taxon>
        <taxon>Alphaproteobacteria</taxon>
        <taxon>Hyphomicrobiales</taxon>
        <taxon>Boseaceae</taxon>
        <taxon>Bosea</taxon>
    </lineage>
</organism>
<dbReference type="GO" id="GO:0043720">
    <property type="term" value="F:3-keto-5-aminohexanoate cleavage activity"/>
    <property type="evidence" value="ECO:0007669"/>
    <property type="project" value="InterPro"/>
</dbReference>
<keyword evidence="3" id="KW-0479">Metal-binding</keyword>
<sequence>MAKKVIITCAITGSGDTTGASPHVPITPEQIAADALAAHAAGAAIVHIHVRDPATGKPSRDLELYRDVVRRIRAAKTEVLINLTTGIGARFSPDEADPNRNAAPGMASPEERMEHVLDLRPDICSLDVATMNFGAHAFVNIASHVERIAQEVRKAGVKPELEIFDLGHAALALNLLKRGLFSDPPWFQFCLGVPWGAPATTEAMLAMRQMMPSEARWSAFGVGAQQFPMAAQAVVLGGHVRVGLEDNLYLSRGVLAPGNAPLVARAAEIVRVLGAEVASPAEARGILGLA</sequence>
<dbReference type="Gene3D" id="3.20.20.70">
    <property type="entry name" value="Aldolase class I"/>
    <property type="match status" value="1"/>
</dbReference>
<evidence type="ECO:0000256" key="1">
    <source>
        <dbReference type="ARBA" id="ARBA00001947"/>
    </source>
</evidence>
<evidence type="ECO:0000256" key="4">
    <source>
        <dbReference type="ARBA" id="ARBA00022833"/>
    </source>
</evidence>
<dbReference type="EMBL" id="CP102774">
    <property type="protein sequence ID" value="UZF86084.1"/>
    <property type="molecule type" value="Genomic_DNA"/>
</dbReference>
<gene>
    <name evidence="5" type="ORF">NWE54_20070</name>
</gene>
<proteinExistence type="predicted"/>
<comment type="cofactor">
    <cofactor evidence="1">
        <name>Zn(2+)</name>
        <dbReference type="ChEBI" id="CHEBI:29105"/>
    </cofactor>
</comment>
<keyword evidence="4" id="KW-0862">Zinc</keyword>
<dbReference type="AlphaFoldDB" id="A0A9E8CNE3"/>
<dbReference type="PANTHER" id="PTHR37418">
    <property type="entry name" value="3-KETO-5-AMINOHEXANOATE CLEAVAGE ENZYME-RELATED"/>
    <property type="match status" value="1"/>
</dbReference>
<evidence type="ECO:0000313" key="5">
    <source>
        <dbReference type="EMBL" id="UZF86084.1"/>
    </source>
</evidence>
<name>A0A9E8CNE3_9HYPH</name>
<dbReference type="GO" id="GO:0046872">
    <property type="term" value="F:metal ion binding"/>
    <property type="evidence" value="ECO:0007669"/>
    <property type="project" value="UniProtKB-KW"/>
</dbReference>
<dbReference type="Pfam" id="PF05853">
    <property type="entry name" value="BKACE"/>
    <property type="match status" value="1"/>
</dbReference>
<reference evidence="5" key="1">
    <citation type="submission" date="2022-08" db="EMBL/GenBank/DDBJ databases">
        <title>Complete Genome Sequences of 2 Bosea sp. soil isolates.</title>
        <authorList>
            <person name="Alvarez Arevalo M."/>
            <person name="Sterndorff E.B."/>
            <person name="Faurdal D."/>
            <person name="Joergensen T.S."/>
            <person name="Weber T."/>
        </authorList>
    </citation>
    <scope>NUCLEOTIDE SEQUENCE</scope>
    <source>
        <strain evidence="5">NBC_00436</strain>
    </source>
</reference>
<protein>
    <submittedName>
        <fullName evidence="5">3-keto-5-aminohexanoate cleavage protein</fullName>
    </submittedName>
</protein>
<evidence type="ECO:0000256" key="2">
    <source>
        <dbReference type="ARBA" id="ARBA00022679"/>
    </source>
</evidence>
<dbReference type="PANTHER" id="PTHR37418:SF2">
    <property type="entry name" value="3-KETO-5-AMINOHEXANOATE CLEAVAGE ENZYME"/>
    <property type="match status" value="1"/>
</dbReference>
<evidence type="ECO:0000256" key="3">
    <source>
        <dbReference type="ARBA" id="ARBA00022723"/>
    </source>
</evidence>
<accession>A0A9E8CNE3</accession>
<keyword evidence="2" id="KW-0808">Transferase</keyword>
<dbReference type="InterPro" id="IPR013785">
    <property type="entry name" value="Aldolase_TIM"/>
</dbReference>